<dbReference type="Proteomes" id="UP000529637">
    <property type="component" value="Unassembled WGS sequence"/>
</dbReference>
<dbReference type="AlphaFoldDB" id="A0A7Y6TX21"/>
<evidence type="ECO:0000313" key="1">
    <source>
        <dbReference type="EMBL" id="NUZ06678.1"/>
    </source>
</evidence>
<proteinExistence type="predicted"/>
<evidence type="ECO:0000313" key="2">
    <source>
        <dbReference type="Proteomes" id="UP000529637"/>
    </source>
</evidence>
<dbReference type="EMBL" id="JABWMJ010000005">
    <property type="protein sequence ID" value="NUZ06678.1"/>
    <property type="molecule type" value="Genomic_DNA"/>
</dbReference>
<comment type="caution">
    <text evidence="1">The sequence shown here is derived from an EMBL/GenBank/DDBJ whole genome shotgun (WGS) entry which is preliminary data.</text>
</comment>
<gene>
    <name evidence="1" type="ORF">HQN59_12990</name>
</gene>
<sequence length="333" mass="36358">MGPALTRPCFCDACFGDMHVRHSARGYDRARDIQNPGRATRMTVPTPSADFEPELVLLLCSDPADAVTRALMQKRASLGWPLIALSAQQLIDGIELGTRWVVDGRRVDPDRTALINRLPLGDRLEPGPATPDATVVRQAVWCRLRDELGRFRYVSSLPTATSIMGCYGSLLDQWQDLPRLVPGLRVPEHSAASVPRALQGRVFAVNRWTPYSLGKPLDATGQSEVPATQRVDYVMPEGGMVHLAQVGDAMFFPNAPPTMSASQRQAMIDIARAFAAVSAIRVLEHALFLGDGPPVLYSSFPVPVMSGGHPLYAQLVEQGLTNDIRKWAGRRAA</sequence>
<keyword evidence="2" id="KW-1185">Reference proteome</keyword>
<protein>
    <submittedName>
        <fullName evidence="1">Uncharacterized protein</fullName>
    </submittedName>
</protein>
<dbReference type="RefSeq" id="WP_176069518.1">
    <property type="nucleotide sequence ID" value="NZ_JABWMJ010000005.1"/>
</dbReference>
<name>A0A7Y6TX21_9BURK</name>
<organism evidence="1 2">
    <name type="scientific">Piscinibacter koreensis</name>
    <dbReference type="NCBI Taxonomy" id="2742824"/>
    <lineage>
        <taxon>Bacteria</taxon>
        <taxon>Pseudomonadati</taxon>
        <taxon>Pseudomonadota</taxon>
        <taxon>Betaproteobacteria</taxon>
        <taxon>Burkholderiales</taxon>
        <taxon>Sphaerotilaceae</taxon>
        <taxon>Piscinibacter</taxon>
    </lineage>
</organism>
<reference evidence="1 2" key="1">
    <citation type="submission" date="2020-06" db="EMBL/GenBank/DDBJ databases">
        <title>Schlegella sp. ID0723 isolated from air conditioner.</title>
        <authorList>
            <person name="Kim D.Y."/>
            <person name="Kim D.-U."/>
        </authorList>
    </citation>
    <scope>NUCLEOTIDE SEQUENCE [LARGE SCALE GENOMIC DNA]</scope>
    <source>
        <strain evidence="1 2">ID0723</strain>
    </source>
</reference>
<accession>A0A7Y6TX21</accession>